<dbReference type="InterPro" id="IPR058647">
    <property type="entry name" value="BSH_CzcB-like"/>
</dbReference>
<dbReference type="Pfam" id="PF25954">
    <property type="entry name" value="Beta-barrel_RND_2"/>
    <property type="match status" value="1"/>
</dbReference>
<evidence type="ECO:0000256" key="1">
    <source>
        <dbReference type="ARBA" id="ARBA00009477"/>
    </source>
</evidence>
<dbReference type="SUPFAM" id="SSF111369">
    <property type="entry name" value="HlyD-like secretion proteins"/>
    <property type="match status" value="1"/>
</dbReference>
<accession>A0AAU7CBQ7</accession>
<dbReference type="GO" id="GO:0016020">
    <property type="term" value="C:membrane"/>
    <property type="evidence" value="ECO:0007669"/>
    <property type="project" value="InterPro"/>
</dbReference>
<organism evidence="6">
    <name type="scientific">Singulisphaera sp. Ch08</name>
    <dbReference type="NCBI Taxonomy" id="3120278"/>
    <lineage>
        <taxon>Bacteria</taxon>
        <taxon>Pseudomonadati</taxon>
        <taxon>Planctomycetota</taxon>
        <taxon>Planctomycetia</taxon>
        <taxon>Isosphaerales</taxon>
        <taxon>Isosphaeraceae</taxon>
        <taxon>Singulisphaera</taxon>
    </lineage>
</organism>
<dbReference type="Gene3D" id="2.40.30.170">
    <property type="match status" value="1"/>
</dbReference>
<name>A0AAU7CBQ7_9BACT</name>
<dbReference type="RefSeq" id="WP_406695643.1">
    <property type="nucleotide sequence ID" value="NZ_CP155447.1"/>
</dbReference>
<dbReference type="FunFam" id="2.40.30.170:FF:000010">
    <property type="entry name" value="Efflux RND transporter periplasmic adaptor subunit"/>
    <property type="match status" value="1"/>
</dbReference>
<dbReference type="InterPro" id="IPR058649">
    <property type="entry name" value="CzcB_C"/>
</dbReference>
<protein>
    <submittedName>
        <fullName evidence="6">Efflux RND transporter periplasmic adaptor subunit</fullName>
    </submittedName>
</protein>
<dbReference type="PANTHER" id="PTHR30097:SF4">
    <property type="entry name" value="SLR6042 PROTEIN"/>
    <property type="match status" value="1"/>
</dbReference>
<dbReference type="Gene3D" id="2.40.420.20">
    <property type="match status" value="1"/>
</dbReference>
<evidence type="ECO:0000259" key="3">
    <source>
        <dbReference type="Pfam" id="PF25954"/>
    </source>
</evidence>
<dbReference type="PANTHER" id="PTHR30097">
    <property type="entry name" value="CATION EFFLUX SYSTEM PROTEIN CUSB"/>
    <property type="match status" value="1"/>
</dbReference>
<dbReference type="AlphaFoldDB" id="A0AAU7CBQ7"/>
<feature type="domain" description="CusB-like beta-barrel" evidence="3">
    <location>
        <begin position="348"/>
        <end position="428"/>
    </location>
</feature>
<dbReference type="GO" id="GO:0030288">
    <property type="term" value="C:outer membrane-bounded periplasmic space"/>
    <property type="evidence" value="ECO:0007669"/>
    <property type="project" value="TreeGrafter"/>
</dbReference>
<evidence type="ECO:0000256" key="2">
    <source>
        <dbReference type="ARBA" id="ARBA00022448"/>
    </source>
</evidence>
<dbReference type="EMBL" id="CP155447">
    <property type="protein sequence ID" value="XBH02902.1"/>
    <property type="molecule type" value="Genomic_DNA"/>
</dbReference>
<sequence length="512" mass="56038">MKRLIIGFAATIGVLALVAVGLAAFRPELLPAWARINSAQAEDYGLYCKEHGVPEKFCTLCHPELKEKLLLCPEHGNIPEDICTKCHPENQRKYDIKVCEHGLPEHFCPKCHPPTEGGSASAESAHLVNDGWCQEFGERTPDGKLVYCKLLPMVRLASADLGQQIGLKAAPVGEEAHAHELVTNAATAFDANRYAEITPRVTGFLREARLDLGQKVKAGEVLAIVDSAEVSTAKTQYIAGKDAVRLAEDIYGRISKLLSTNAIAAKEGPVALSALNQARASMLSAEQRLRNFRFDDDALAEILKKNDTKPLLEIVSPIEGTVVYRHAVQGEAIDPSVKLYTIADTAMIWLWIDVYEQDIDQIQLGQPVTFAVSGNVTASNRQAQSHSGNVTWIGSEVDEITRTTKVRAELPNPNGKLRAHQFGRARIQIGERHEALTVPKSAVQRYENVDLVFLPQKGSEYRPQRIKTRPLGRSDTLEVTWGLKPGQQVVSAGAFLLKTEIMKGSIGAGCCD</sequence>
<dbReference type="GO" id="GO:0046914">
    <property type="term" value="F:transition metal ion binding"/>
    <property type="evidence" value="ECO:0007669"/>
    <property type="project" value="TreeGrafter"/>
</dbReference>
<gene>
    <name evidence="6" type="ORF">V5E97_32015</name>
</gene>
<proteinExistence type="inferred from homology"/>
<feature type="domain" description="CzcB-like barrel-sandwich hybrid" evidence="4">
    <location>
        <begin position="194"/>
        <end position="344"/>
    </location>
</feature>
<dbReference type="InterPro" id="IPR006143">
    <property type="entry name" value="RND_pump_MFP"/>
</dbReference>
<feature type="domain" description="CzcB-like C-terminal circularly permuted SH3-like" evidence="5">
    <location>
        <begin position="436"/>
        <end position="498"/>
    </location>
</feature>
<dbReference type="Pfam" id="PF25973">
    <property type="entry name" value="BSH_CzcB"/>
    <property type="match status" value="1"/>
</dbReference>
<dbReference type="InterPro" id="IPR051909">
    <property type="entry name" value="MFP_Cation_Efflux"/>
</dbReference>
<dbReference type="NCBIfam" id="TIGR01730">
    <property type="entry name" value="RND_mfp"/>
    <property type="match status" value="1"/>
</dbReference>
<keyword evidence="2" id="KW-0813">Transport</keyword>
<comment type="similarity">
    <text evidence="1">Belongs to the membrane fusion protein (MFP) (TC 8.A.1) family.</text>
</comment>
<dbReference type="GO" id="GO:0060003">
    <property type="term" value="P:copper ion export"/>
    <property type="evidence" value="ECO:0007669"/>
    <property type="project" value="TreeGrafter"/>
</dbReference>
<dbReference type="GO" id="GO:0015679">
    <property type="term" value="P:plasma membrane copper ion transport"/>
    <property type="evidence" value="ECO:0007669"/>
    <property type="project" value="TreeGrafter"/>
</dbReference>
<reference evidence="6" key="1">
    <citation type="submission" date="2024-05" db="EMBL/GenBank/DDBJ databases">
        <title>Planctomycetes of the genus Singulisphaera possess chitinolytic capabilities.</title>
        <authorList>
            <person name="Ivanova A."/>
        </authorList>
    </citation>
    <scope>NUCLEOTIDE SEQUENCE</scope>
    <source>
        <strain evidence="6">Ch08T</strain>
    </source>
</reference>
<evidence type="ECO:0000259" key="5">
    <source>
        <dbReference type="Pfam" id="PF25975"/>
    </source>
</evidence>
<evidence type="ECO:0000313" key="6">
    <source>
        <dbReference type="EMBL" id="XBH02902.1"/>
    </source>
</evidence>
<dbReference type="Pfam" id="PF25975">
    <property type="entry name" value="CzcB_C"/>
    <property type="match status" value="1"/>
</dbReference>
<dbReference type="InterPro" id="IPR058792">
    <property type="entry name" value="Beta-barrel_RND_2"/>
</dbReference>
<evidence type="ECO:0000259" key="4">
    <source>
        <dbReference type="Pfam" id="PF25973"/>
    </source>
</evidence>
<dbReference type="GO" id="GO:0022857">
    <property type="term" value="F:transmembrane transporter activity"/>
    <property type="evidence" value="ECO:0007669"/>
    <property type="project" value="InterPro"/>
</dbReference>
<dbReference type="Gene3D" id="2.40.50.100">
    <property type="match status" value="1"/>
</dbReference>